<organism evidence="2 3">
    <name type="scientific">Dioscorea cayennensis subsp. rotundata</name>
    <name type="common">White Guinea yam</name>
    <name type="synonym">Dioscorea rotundata</name>
    <dbReference type="NCBI Taxonomy" id="55577"/>
    <lineage>
        <taxon>Eukaryota</taxon>
        <taxon>Viridiplantae</taxon>
        <taxon>Streptophyta</taxon>
        <taxon>Embryophyta</taxon>
        <taxon>Tracheophyta</taxon>
        <taxon>Spermatophyta</taxon>
        <taxon>Magnoliopsida</taxon>
        <taxon>Liliopsida</taxon>
        <taxon>Dioscoreales</taxon>
        <taxon>Dioscoreaceae</taxon>
        <taxon>Dioscorea</taxon>
    </lineage>
</organism>
<dbReference type="Proteomes" id="UP001515500">
    <property type="component" value="Chromosome 11"/>
</dbReference>
<dbReference type="AlphaFoldDB" id="A0AB40C540"/>
<feature type="region of interest" description="Disordered" evidence="1">
    <location>
        <begin position="29"/>
        <end position="52"/>
    </location>
</feature>
<gene>
    <name evidence="3" type="primary">LOC120271858</name>
</gene>
<evidence type="ECO:0000256" key="1">
    <source>
        <dbReference type="SAM" id="MobiDB-lite"/>
    </source>
</evidence>
<dbReference type="RefSeq" id="XP_039134469.1">
    <property type="nucleotide sequence ID" value="XM_039278535.1"/>
</dbReference>
<accession>A0AB40C540</accession>
<dbReference type="GeneID" id="120271858"/>
<name>A0AB40C540_DIOCR</name>
<feature type="compositionally biased region" description="Basic residues" evidence="1">
    <location>
        <begin position="144"/>
        <end position="158"/>
    </location>
</feature>
<dbReference type="PANTHER" id="PTHR33472:SF28">
    <property type="entry name" value="BROMO AND FHA DOMAIN-CONTAINING PROTEIN DDB_G0267958"/>
    <property type="match status" value="1"/>
</dbReference>
<dbReference type="PANTHER" id="PTHR33472">
    <property type="entry name" value="OS01G0106600 PROTEIN"/>
    <property type="match status" value="1"/>
</dbReference>
<reference evidence="3" key="1">
    <citation type="submission" date="2025-08" db="UniProtKB">
        <authorList>
            <consortium name="RefSeq"/>
        </authorList>
    </citation>
    <scope>IDENTIFICATION</scope>
</reference>
<protein>
    <submittedName>
        <fullName evidence="3">Nucleolar protein 56-like</fullName>
    </submittedName>
</protein>
<feature type="compositionally biased region" description="Low complexity" evidence="1">
    <location>
        <begin position="29"/>
        <end position="39"/>
    </location>
</feature>
<evidence type="ECO:0000313" key="3">
    <source>
        <dbReference type="RefSeq" id="XP_039134469.1"/>
    </source>
</evidence>
<feature type="compositionally biased region" description="Acidic residues" evidence="1">
    <location>
        <begin position="127"/>
        <end position="136"/>
    </location>
</feature>
<evidence type="ECO:0000313" key="2">
    <source>
        <dbReference type="Proteomes" id="UP001515500"/>
    </source>
</evidence>
<feature type="region of interest" description="Disordered" evidence="1">
    <location>
        <begin position="118"/>
        <end position="167"/>
    </location>
</feature>
<sequence length="167" mass="18596">MAPNSTTQTQTQQQAPISHEIRNMVSTLTHHLSSSSSSSNNQEQSHGNGIITLAGTNRGATMKSDMDHEVSDTHGVVFGDEQRLSAYTNSNYQSINNSIVLGGSYTAEDPGIHLVISDYLEEHEHEHEDDEDEDEDHEKNAKKESKKKKKEKKGKKEKKKESSSDDE</sequence>
<keyword evidence="2" id="KW-1185">Reference proteome</keyword>
<proteinExistence type="predicted"/>